<comment type="caution">
    <text evidence="1">The sequence shown here is derived from an EMBL/GenBank/DDBJ whole genome shotgun (WGS) entry which is preliminary data.</text>
</comment>
<evidence type="ECO:0000313" key="1">
    <source>
        <dbReference type="EMBL" id="MCK0536850.1"/>
    </source>
</evidence>
<proteinExistence type="predicted"/>
<protein>
    <submittedName>
        <fullName evidence="1">Uncharacterized protein</fullName>
    </submittedName>
</protein>
<dbReference type="EMBL" id="JALKII010000002">
    <property type="protein sequence ID" value="MCK0536850.1"/>
    <property type="molecule type" value="Genomic_DNA"/>
</dbReference>
<dbReference type="RefSeq" id="WP_246948645.1">
    <property type="nucleotide sequence ID" value="NZ_JALKII010000002.1"/>
</dbReference>
<sequence>MSARRNISHQSAAPGFFERVYQIKGDGIAVLKPERLCEEAAFIERIRRYRAFDIARCTPISATEVFSPRGVQR</sequence>
<keyword evidence="2" id="KW-1185">Reference proteome</keyword>
<gene>
    <name evidence="1" type="ORF">MU846_03935</name>
</gene>
<reference evidence="1" key="1">
    <citation type="submission" date="2022-04" db="EMBL/GenBank/DDBJ databases">
        <title>Alcanivorax sp. CY1518 draft genome sequence.</title>
        <authorList>
            <person name="Zhao G."/>
            <person name="An M."/>
        </authorList>
    </citation>
    <scope>NUCLEOTIDE SEQUENCE</scope>
    <source>
        <strain evidence="1">CY1518</strain>
    </source>
</reference>
<name>A0ABT0E4Y4_9GAMM</name>
<dbReference type="Proteomes" id="UP001165524">
    <property type="component" value="Unassembled WGS sequence"/>
</dbReference>
<accession>A0ABT0E4Y4</accession>
<organism evidence="1 2">
    <name type="scientific">Alcanivorax quisquiliarum</name>
    <dbReference type="NCBI Taxonomy" id="2933565"/>
    <lineage>
        <taxon>Bacteria</taxon>
        <taxon>Pseudomonadati</taxon>
        <taxon>Pseudomonadota</taxon>
        <taxon>Gammaproteobacteria</taxon>
        <taxon>Oceanospirillales</taxon>
        <taxon>Alcanivoracaceae</taxon>
        <taxon>Alcanivorax</taxon>
    </lineage>
</organism>
<evidence type="ECO:0000313" key="2">
    <source>
        <dbReference type="Proteomes" id="UP001165524"/>
    </source>
</evidence>